<reference evidence="4" key="2">
    <citation type="journal article" date="2019" name="Int. J. Syst. Evol. Microbiol.">
        <title>The Global Catalogue of Microorganisms (GCM) 10K type strain sequencing project: providing services to taxonomists for standard genome sequencing and annotation.</title>
        <authorList>
            <consortium name="The Broad Institute Genomics Platform"/>
            <consortium name="The Broad Institute Genome Sequencing Center for Infectious Disease"/>
            <person name="Wu L."/>
            <person name="Ma J."/>
        </authorList>
    </citation>
    <scope>NUCLEOTIDE SEQUENCE [LARGE SCALE GENOMIC DNA]</scope>
    <source>
        <strain evidence="4">CGMCC 1.18437</strain>
    </source>
</reference>
<reference evidence="2 3" key="3">
    <citation type="submission" date="2020-08" db="EMBL/GenBank/DDBJ databases">
        <title>Genomic Encyclopedia of Type Strains, Phase IV (KMG-IV): sequencing the most valuable type-strain genomes for metagenomic binning, comparative biology and taxonomic classification.</title>
        <authorList>
            <person name="Goeker M."/>
        </authorList>
    </citation>
    <scope>NUCLEOTIDE SEQUENCE [LARGE SCALE GENOMIC DNA]</scope>
    <source>
        <strain evidence="2 3">DSM 27521</strain>
    </source>
</reference>
<comment type="caution">
    <text evidence="2">The sequence shown here is derived from an EMBL/GenBank/DDBJ whole genome shotgun (WGS) entry which is preliminary data.</text>
</comment>
<evidence type="ECO:0000313" key="4">
    <source>
        <dbReference type="Proteomes" id="UP000619376"/>
    </source>
</evidence>
<dbReference type="EMBL" id="BNAJ01000012">
    <property type="protein sequence ID" value="GHF58760.1"/>
    <property type="molecule type" value="Genomic_DNA"/>
</dbReference>
<organism evidence="2 3">
    <name type="scientific">Deinococcus metalli</name>
    <dbReference type="NCBI Taxonomy" id="1141878"/>
    <lineage>
        <taxon>Bacteria</taxon>
        <taxon>Thermotogati</taxon>
        <taxon>Deinococcota</taxon>
        <taxon>Deinococci</taxon>
        <taxon>Deinococcales</taxon>
        <taxon>Deinococcaceae</taxon>
        <taxon>Deinococcus</taxon>
    </lineage>
</organism>
<gene>
    <name evidence="1" type="ORF">GCM10017781_38820</name>
    <name evidence="2" type="ORF">HNQ07_004086</name>
</gene>
<reference evidence="1" key="1">
    <citation type="journal article" date="2014" name="Int. J. Syst. Evol. Microbiol.">
        <title>Complete genome of a new Firmicutes species belonging to the dominant human colonic microbiota ('Ruminococcus bicirculans') reveals two chromosomes and a selective capacity to utilize plant glucans.</title>
        <authorList>
            <consortium name="NISC Comparative Sequencing Program"/>
            <person name="Wegmann U."/>
            <person name="Louis P."/>
            <person name="Goesmann A."/>
            <person name="Henrissat B."/>
            <person name="Duncan S.H."/>
            <person name="Flint H.J."/>
        </authorList>
    </citation>
    <scope>NUCLEOTIDE SEQUENCE</scope>
    <source>
        <strain evidence="1">CGMCC 1.18437</strain>
    </source>
</reference>
<dbReference type="AlphaFoldDB" id="A0A7W8KI04"/>
<evidence type="ECO:0000313" key="3">
    <source>
        <dbReference type="Proteomes" id="UP000539473"/>
    </source>
</evidence>
<name>A0A7W8KI04_9DEIO</name>
<dbReference type="Proteomes" id="UP000539473">
    <property type="component" value="Unassembled WGS sequence"/>
</dbReference>
<dbReference type="Proteomes" id="UP000619376">
    <property type="component" value="Unassembled WGS sequence"/>
</dbReference>
<proteinExistence type="predicted"/>
<sequence>MSLRLLNKAAQVEQDPELHMARLLILLNARSEHKPVAGIMKLAKLDFLLRYPVGLERALKRVQKKPVKFSIREFERSSVESKMIRFKYGPWDGRYRQWIGLLVAKGLASTHLEGRTVMVELTAAGHEAAERLAALEEFADMAARSVIVQKQFGNMSATRIKNFVYETFPELVQMKWGEEIDL</sequence>
<keyword evidence="4" id="KW-1185">Reference proteome</keyword>
<protein>
    <submittedName>
        <fullName evidence="2">Uncharacterized protein</fullName>
    </submittedName>
</protein>
<evidence type="ECO:0000313" key="1">
    <source>
        <dbReference type="EMBL" id="GHF58760.1"/>
    </source>
</evidence>
<dbReference type="EMBL" id="JACHFK010000013">
    <property type="protein sequence ID" value="MBB5378579.1"/>
    <property type="molecule type" value="Genomic_DNA"/>
</dbReference>
<accession>A0A7W8KI04</accession>
<evidence type="ECO:0000313" key="2">
    <source>
        <dbReference type="EMBL" id="MBB5378579.1"/>
    </source>
</evidence>
<dbReference type="RefSeq" id="WP_184115160.1">
    <property type="nucleotide sequence ID" value="NZ_BNAJ01000012.1"/>
</dbReference>
<reference evidence="1" key="4">
    <citation type="submission" date="2024-05" db="EMBL/GenBank/DDBJ databases">
        <authorList>
            <person name="Sun Q."/>
            <person name="Zhou Y."/>
        </authorList>
    </citation>
    <scope>NUCLEOTIDE SEQUENCE</scope>
    <source>
        <strain evidence="1">CGMCC 1.18437</strain>
    </source>
</reference>